<evidence type="ECO:0000256" key="1">
    <source>
        <dbReference type="SAM" id="MobiDB-lite"/>
    </source>
</evidence>
<organism evidence="2 3">
    <name type="scientific">Psilocybe cyanescens</name>
    <dbReference type="NCBI Taxonomy" id="93625"/>
    <lineage>
        <taxon>Eukaryota</taxon>
        <taxon>Fungi</taxon>
        <taxon>Dikarya</taxon>
        <taxon>Basidiomycota</taxon>
        <taxon>Agaricomycotina</taxon>
        <taxon>Agaricomycetes</taxon>
        <taxon>Agaricomycetidae</taxon>
        <taxon>Agaricales</taxon>
        <taxon>Agaricineae</taxon>
        <taxon>Strophariaceae</taxon>
        <taxon>Psilocybe</taxon>
    </lineage>
</organism>
<reference evidence="2 3" key="1">
    <citation type="journal article" date="2018" name="Evol. Lett.">
        <title>Horizontal gene cluster transfer increased hallucinogenic mushroom diversity.</title>
        <authorList>
            <person name="Reynolds H.T."/>
            <person name="Vijayakumar V."/>
            <person name="Gluck-Thaler E."/>
            <person name="Korotkin H.B."/>
            <person name="Matheny P.B."/>
            <person name="Slot J.C."/>
        </authorList>
    </citation>
    <scope>NUCLEOTIDE SEQUENCE [LARGE SCALE GENOMIC DNA]</scope>
    <source>
        <strain evidence="2 3">2631</strain>
    </source>
</reference>
<feature type="region of interest" description="Disordered" evidence="1">
    <location>
        <begin position="1"/>
        <end position="20"/>
    </location>
</feature>
<accession>A0A409WZT2</accession>
<evidence type="ECO:0000313" key="3">
    <source>
        <dbReference type="Proteomes" id="UP000283269"/>
    </source>
</evidence>
<gene>
    <name evidence="2" type="ORF">CVT25_000581</name>
</gene>
<dbReference type="InParanoid" id="A0A409WZT2"/>
<sequence length="244" mass="26282">MDEDSDPGISEEMPPPFSDHRDFQLAVNFTLQDRNLQAERSRSPIFAPHIFAFGCNPPTRIVSGTISSSPGSPAMSTHSQISAHSPFDASLARSIADNAPIVRNRDVEKCIKLPVQNNNFTDPLSEEPLATATATGVSSSTWLLSSEDAQRSYICAPSPHFSELPGIIDSFLISSSQTSENLVNTNDQTPLALASKQPANFFLAGPHPSAAAAPEHFAELNIPSHLTLLPRLHGLLLFIMKIGS</sequence>
<dbReference type="EMBL" id="NHYD01002942">
    <property type="protein sequence ID" value="PPQ84035.1"/>
    <property type="molecule type" value="Genomic_DNA"/>
</dbReference>
<proteinExistence type="predicted"/>
<comment type="caution">
    <text evidence="2">The sequence shown here is derived from an EMBL/GenBank/DDBJ whole genome shotgun (WGS) entry which is preliminary data.</text>
</comment>
<name>A0A409WZT2_PSICY</name>
<protein>
    <submittedName>
        <fullName evidence="2">Uncharacterized protein</fullName>
    </submittedName>
</protein>
<keyword evidence="3" id="KW-1185">Reference proteome</keyword>
<dbReference type="AlphaFoldDB" id="A0A409WZT2"/>
<evidence type="ECO:0000313" key="2">
    <source>
        <dbReference type="EMBL" id="PPQ84035.1"/>
    </source>
</evidence>
<dbReference type="Proteomes" id="UP000283269">
    <property type="component" value="Unassembled WGS sequence"/>
</dbReference>